<feature type="domain" description="UVR" evidence="15">
    <location>
        <begin position="624"/>
        <end position="659"/>
    </location>
</feature>
<proteinExistence type="inferred from homology"/>
<dbReference type="Pfam" id="PF00271">
    <property type="entry name" value="Helicase_C"/>
    <property type="match status" value="1"/>
</dbReference>
<dbReference type="GO" id="GO:0009432">
    <property type="term" value="P:SOS response"/>
    <property type="evidence" value="ECO:0007669"/>
    <property type="project" value="UniProtKB-UniRule"/>
</dbReference>
<dbReference type="GO" id="GO:0003677">
    <property type="term" value="F:DNA binding"/>
    <property type="evidence" value="ECO:0007669"/>
    <property type="project" value="UniProtKB-UniRule"/>
</dbReference>
<evidence type="ECO:0000256" key="4">
    <source>
        <dbReference type="ARBA" id="ARBA00022741"/>
    </source>
</evidence>
<dbReference type="NCBIfam" id="TIGR00631">
    <property type="entry name" value="uvrb"/>
    <property type="match status" value="1"/>
</dbReference>
<dbReference type="PANTHER" id="PTHR24029:SF0">
    <property type="entry name" value="UVRABC SYSTEM PROTEIN B"/>
    <property type="match status" value="1"/>
</dbReference>
<evidence type="ECO:0000313" key="18">
    <source>
        <dbReference type="EMBL" id="QGT50899.1"/>
    </source>
</evidence>
<keyword evidence="5 13" id="KW-0227">DNA damage</keyword>
<evidence type="ECO:0000259" key="15">
    <source>
        <dbReference type="PROSITE" id="PS50151"/>
    </source>
</evidence>
<keyword evidence="8 13" id="KW-0267">Excision nuclease</keyword>
<dbReference type="NCBIfam" id="NF003673">
    <property type="entry name" value="PRK05298.1"/>
    <property type="match status" value="1"/>
</dbReference>
<organism evidence="18">
    <name type="scientific">uncultured Elusimicrobia bacterium</name>
    <dbReference type="NCBI Taxonomy" id="699876"/>
    <lineage>
        <taxon>Bacteria</taxon>
        <taxon>Pseudomonadati</taxon>
        <taxon>Elusimicrobiota</taxon>
        <taxon>Elusimicrobia</taxon>
        <taxon>environmental samples</taxon>
    </lineage>
</organism>
<evidence type="ECO:0000256" key="13">
    <source>
        <dbReference type="HAMAP-Rule" id="MF_00204"/>
    </source>
</evidence>
<dbReference type="PANTHER" id="PTHR24029">
    <property type="entry name" value="UVRABC SYSTEM PROTEIN B"/>
    <property type="match status" value="1"/>
</dbReference>
<comment type="subcellular location">
    <subcellularLocation>
        <location evidence="1 13 14">Cytoplasm</location>
    </subcellularLocation>
</comment>
<evidence type="ECO:0000256" key="14">
    <source>
        <dbReference type="RuleBase" id="RU003587"/>
    </source>
</evidence>
<protein>
    <recommendedName>
        <fullName evidence="12 13">UvrABC system protein B</fullName>
        <shortName evidence="13">Protein UvrB</shortName>
    </recommendedName>
    <alternativeName>
        <fullName evidence="13">Excinuclease ABC subunit B</fullName>
    </alternativeName>
</protein>
<dbReference type="InterPro" id="IPR004807">
    <property type="entry name" value="UvrB"/>
</dbReference>
<feature type="binding site" evidence="13">
    <location>
        <begin position="38"/>
        <end position="45"/>
    </location>
    <ligand>
        <name>ATP</name>
        <dbReference type="ChEBI" id="CHEBI:30616"/>
    </ligand>
</feature>
<dbReference type="Gene3D" id="4.10.860.10">
    <property type="entry name" value="UVR domain"/>
    <property type="match status" value="1"/>
</dbReference>
<feature type="domain" description="Helicase ATP-binding" evidence="16">
    <location>
        <begin position="25"/>
        <end position="173"/>
    </location>
</feature>
<comment type="subunit">
    <text evidence="11 13 14">Forms a heterotetramer with UvrA during the search for lesions. Interacts with UvrC in an incision complex.</text>
</comment>
<keyword evidence="7 13" id="KW-0067">ATP-binding</keyword>
<evidence type="ECO:0000256" key="7">
    <source>
        <dbReference type="ARBA" id="ARBA00022840"/>
    </source>
</evidence>
<dbReference type="Pfam" id="PF04851">
    <property type="entry name" value="ResIII"/>
    <property type="match status" value="1"/>
</dbReference>
<gene>
    <name evidence="13 18" type="primary">uvrB</name>
    <name evidence="18" type="ORF">Elusimicrob2101_1620</name>
</gene>
<dbReference type="SMART" id="SM00487">
    <property type="entry name" value="DEXDc"/>
    <property type="match status" value="1"/>
</dbReference>
<dbReference type="GO" id="GO:0009381">
    <property type="term" value="F:excinuclease ABC activity"/>
    <property type="evidence" value="ECO:0007669"/>
    <property type="project" value="UniProtKB-UniRule"/>
</dbReference>
<dbReference type="InterPro" id="IPR036876">
    <property type="entry name" value="UVR_dom_sf"/>
</dbReference>
<keyword evidence="6 13" id="KW-0228">DNA excision</keyword>
<dbReference type="GO" id="GO:0005524">
    <property type="term" value="F:ATP binding"/>
    <property type="evidence" value="ECO:0007669"/>
    <property type="project" value="UniProtKB-UniRule"/>
</dbReference>
<evidence type="ECO:0000256" key="8">
    <source>
        <dbReference type="ARBA" id="ARBA00022881"/>
    </source>
</evidence>
<dbReference type="InterPro" id="IPR041471">
    <property type="entry name" value="UvrB_inter"/>
</dbReference>
<dbReference type="Pfam" id="PF02151">
    <property type="entry name" value="UVR"/>
    <property type="match status" value="1"/>
</dbReference>
<dbReference type="InterPro" id="IPR006935">
    <property type="entry name" value="Helicase/UvrB_N"/>
</dbReference>
<evidence type="ECO:0000256" key="11">
    <source>
        <dbReference type="ARBA" id="ARBA00026033"/>
    </source>
</evidence>
<evidence type="ECO:0000256" key="10">
    <source>
        <dbReference type="ARBA" id="ARBA00023236"/>
    </source>
</evidence>
<feature type="short sequence motif" description="Beta-hairpin" evidence="13">
    <location>
        <begin position="91"/>
        <end position="114"/>
    </location>
</feature>
<dbReference type="InterPro" id="IPR024759">
    <property type="entry name" value="UvrB_YAD/RRR_dom"/>
</dbReference>
<dbReference type="SMART" id="SM00490">
    <property type="entry name" value="HELICc"/>
    <property type="match status" value="1"/>
</dbReference>
<dbReference type="PROSITE" id="PS51194">
    <property type="entry name" value="HELICASE_CTER"/>
    <property type="match status" value="1"/>
</dbReference>
<evidence type="ECO:0000259" key="16">
    <source>
        <dbReference type="PROSITE" id="PS51192"/>
    </source>
</evidence>
<evidence type="ECO:0000256" key="5">
    <source>
        <dbReference type="ARBA" id="ARBA00022763"/>
    </source>
</evidence>
<dbReference type="GO" id="GO:0005737">
    <property type="term" value="C:cytoplasm"/>
    <property type="evidence" value="ECO:0007669"/>
    <property type="project" value="UniProtKB-SubCell"/>
</dbReference>
<accession>A0A650EMA5</accession>
<sequence length="668" mass="76343">MERFKLVSNFKPAGDQPKAIEALTQGVLAGKKRQTLLGVTGSGKTFTMANVIERLNKPTLILSPNKVLAAQLYAEFKQFFPENAVEYFISYYDYYQPEAYIPQTDTYIEKDSAVNEHIDKLRLKATTSLTARKDVIVVASVSCIYNIGSPDSFREMRIYVKKGAEMTRAQLSGRLIKIQYHRDEMEFTSGRFRLRGPNVDIMTPYSQNALRIEIAGKTIAHIYEIHPVTGNVLAELEEAWIYPAKHFVATDEDTYNAIEQIRRDLDIRHAELIKMGKEMEAYRLKQRTEYDIEMLLQAGFCSGIENYSRYMDGRKPGERPSCLLDYFKRYDDFLMMVDESHVALPQVRGMFNGDRARKQMLVDFGFRLPSALDNRPLKFDEFESLLPSTVFVSATPGPYELTVSGNEIVEQVIRPTGLVDPKVIIHPTAGQIDHLVEKIKEHKEKGERTLVLALTKKTAEDLSAYFTEKNIKTRYLHSDIESLDRVEILKEFRQGKFDVLVGINLLREGIDIPQVGLVAILGADNEGFLRNTTTLIQISGRAARNADGEVILYADRKTDSIKYAVNEMNRRRMLQEAYNKEHGITPKTIQKVEVELKEFEQQTKTSAFGILSETLPEPTLKNLKSVEKDIEEQMRQAADSLNFELAAELRDRLFEIRQMKVKDGPKKK</sequence>
<evidence type="ECO:0000256" key="6">
    <source>
        <dbReference type="ARBA" id="ARBA00022769"/>
    </source>
</evidence>
<dbReference type="InterPro" id="IPR001943">
    <property type="entry name" value="UVR_dom"/>
</dbReference>
<comment type="domain">
    <text evidence="13">The beta-hairpin motif is involved in DNA binding.</text>
</comment>
<dbReference type="EMBL" id="MN577572">
    <property type="protein sequence ID" value="QGT50899.1"/>
    <property type="molecule type" value="Genomic_DNA"/>
</dbReference>
<dbReference type="HAMAP" id="MF_00204">
    <property type="entry name" value="UvrB"/>
    <property type="match status" value="1"/>
</dbReference>
<dbReference type="CDD" id="cd17916">
    <property type="entry name" value="DEXHc_UvrB"/>
    <property type="match status" value="1"/>
</dbReference>
<comment type="similarity">
    <text evidence="2 13 14">Belongs to the UvrB family.</text>
</comment>
<dbReference type="Pfam" id="PF12344">
    <property type="entry name" value="UvrB"/>
    <property type="match status" value="1"/>
</dbReference>
<comment type="function">
    <text evidence="13">The UvrABC repair system catalyzes the recognition and processing of DNA lesions. A damage recognition complex composed of 2 UvrA and 2 UvrB subunits scans DNA for abnormalities. Upon binding of the UvrA(2)B(2) complex to a putative damaged site, the DNA wraps around one UvrB monomer. DNA wrap is dependent on ATP binding by UvrB and probably causes local melting of the DNA helix, facilitating insertion of UvrB beta-hairpin between the DNA strands. Then UvrB probes one DNA strand for the presence of a lesion. If a lesion is found the UvrA subunits dissociate and the UvrB-DNA preincision complex is formed. This complex is subsequently bound by UvrC and the second UvrB is released. If no lesion is found, the DNA wraps around the other UvrB subunit that will check the other stand for damage.</text>
</comment>
<dbReference type="PROSITE" id="PS50151">
    <property type="entry name" value="UVR"/>
    <property type="match status" value="1"/>
</dbReference>
<evidence type="ECO:0000256" key="9">
    <source>
        <dbReference type="ARBA" id="ARBA00023204"/>
    </source>
</evidence>
<dbReference type="AlphaFoldDB" id="A0A650EMA5"/>
<evidence type="ECO:0000256" key="2">
    <source>
        <dbReference type="ARBA" id="ARBA00008533"/>
    </source>
</evidence>
<evidence type="ECO:0000259" key="17">
    <source>
        <dbReference type="PROSITE" id="PS51194"/>
    </source>
</evidence>
<evidence type="ECO:0000256" key="1">
    <source>
        <dbReference type="ARBA" id="ARBA00004496"/>
    </source>
</evidence>
<dbReference type="Gene3D" id="3.40.50.300">
    <property type="entry name" value="P-loop containing nucleotide triphosphate hydrolases"/>
    <property type="match status" value="3"/>
</dbReference>
<dbReference type="SUPFAM" id="SSF46600">
    <property type="entry name" value="C-terminal UvrC-binding domain of UvrB"/>
    <property type="match status" value="1"/>
</dbReference>
<evidence type="ECO:0000256" key="3">
    <source>
        <dbReference type="ARBA" id="ARBA00022490"/>
    </source>
</evidence>
<dbReference type="GO" id="GO:0006289">
    <property type="term" value="P:nucleotide-excision repair"/>
    <property type="evidence" value="ECO:0007669"/>
    <property type="project" value="UniProtKB-UniRule"/>
</dbReference>
<dbReference type="InterPro" id="IPR001650">
    <property type="entry name" value="Helicase_C-like"/>
</dbReference>
<keyword evidence="9 13" id="KW-0234">DNA repair</keyword>
<reference evidence="18" key="1">
    <citation type="journal article" date="2020" name="J. ISSAAS">
        <title>Lactobacilli and other gastrointestinal microbiota of Peromyscus leucopus, reservoir host for agents of Lyme disease and other zoonoses in North America.</title>
        <authorList>
            <person name="Milovic A."/>
            <person name="Bassam K."/>
            <person name="Shao H."/>
            <person name="Chatzistamou I."/>
            <person name="Tufts D.M."/>
            <person name="Diuk-Wasser M."/>
            <person name="Barbour A.G."/>
        </authorList>
    </citation>
    <scope>NUCLEOTIDE SEQUENCE</scope>
    <source>
        <strain evidence="18">LL30</strain>
    </source>
</reference>
<keyword evidence="10 13" id="KW-0742">SOS response</keyword>
<dbReference type="PROSITE" id="PS51192">
    <property type="entry name" value="HELICASE_ATP_BIND_1"/>
    <property type="match status" value="1"/>
</dbReference>
<dbReference type="SUPFAM" id="SSF52540">
    <property type="entry name" value="P-loop containing nucleoside triphosphate hydrolases"/>
    <property type="match status" value="2"/>
</dbReference>
<dbReference type="InterPro" id="IPR027417">
    <property type="entry name" value="P-loop_NTPase"/>
</dbReference>
<keyword evidence="3 13" id="KW-0963">Cytoplasm</keyword>
<dbReference type="GO" id="GO:0009380">
    <property type="term" value="C:excinuclease repair complex"/>
    <property type="evidence" value="ECO:0007669"/>
    <property type="project" value="InterPro"/>
</dbReference>
<feature type="domain" description="Helicase C-terminal" evidence="17">
    <location>
        <begin position="431"/>
        <end position="593"/>
    </location>
</feature>
<dbReference type="InterPro" id="IPR014001">
    <property type="entry name" value="Helicase_ATP-bd"/>
</dbReference>
<name>A0A650EMA5_9BACT</name>
<dbReference type="GO" id="GO:0016887">
    <property type="term" value="F:ATP hydrolysis activity"/>
    <property type="evidence" value="ECO:0007669"/>
    <property type="project" value="InterPro"/>
</dbReference>
<keyword evidence="4 13" id="KW-0547">Nucleotide-binding</keyword>
<evidence type="ECO:0000256" key="12">
    <source>
        <dbReference type="ARBA" id="ARBA00029504"/>
    </source>
</evidence>
<dbReference type="Pfam" id="PF17757">
    <property type="entry name" value="UvrB_inter"/>
    <property type="match status" value="1"/>
</dbReference>